<evidence type="ECO:0000313" key="5">
    <source>
        <dbReference type="Proteomes" id="UP001551189"/>
    </source>
</evidence>
<dbReference type="InterPro" id="IPR016181">
    <property type="entry name" value="Acyl_CoA_acyltransferase"/>
</dbReference>
<keyword evidence="2" id="KW-0012">Acyltransferase</keyword>
<keyword evidence="5" id="KW-1185">Reference proteome</keyword>
<gene>
    <name evidence="4" type="ORF">ABZ931_34655</name>
</gene>
<comment type="caution">
    <text evidence="4">The sequence shown here is derived from an EMBL/GenBank/DDBJ whole genome shotgun (WGS) entry which is preliminary data.</text>
</comment>
<proteinExistence type="predicted"/>
<name>A0ABV3BA35_9ACTN</name>
<dbReference type="RefSeq" id="WP_359701506.1">
    <property type="nucleotide sequence ID" value="NZ_JBEYXT010000267.1"/>
</dbReference>
<organism evidence="4 5">
    <name type="scientific">Streptomyces neyagawaensis</name>
    <dbReference type="NCBI Taxonomy" id="42238"/>
    <lineage>
        <taxon>Bacteria</taxon>
        <taxon>Bacillati</taxon>
        <taxon>Actinomycetota</taxon>
        <taxon>Actinomycetes</taxon>
        <taxon>Kitasatosporales</taxon>
        <taxon>Streptomycetaceae</taxon>
        <taxon>Streptomyces</taxon>
    </lineage>
</organism>
<dbReference type="PROSITE" id="PS51186">
    <property type="entry name" value="GNAT"/>
    <property type="match status" value="1"/>
</dbReference>
<evidence type="ECO:0000256" key="1">
    <source>
        <dbReference type="ARBA" id="ARBA00022679"/>
    </source>
</evidence>
<sequence>MNPVIDVLASSEVDCLERLWGQLLAHHSREAAHLTALGAVRSPEESWRLRRGQYLEWLQEPLAAILVARDGNHLLGYAVVRILDAPGAWQWGDQVGVLETLVVDQEARGAGVGQALVKAVRERLAGSGVQVMKISVIAGNDDALRFYRREGAVDFVKTLIMPVLG</sequence>
<dbReference type="SUPFAM" id="SSF55729">
    <property type="entry name" value="Acyl-CoA N-acyltransferases (Nat)"/>
    <property type="match status" value="1"/>
</dbReference>
<dbReference type="PANTHER" id="PTHR43877">
    <property type="entry name" value="AMINOALKYLPHOSPHONATE N-ACETYLTRANSFERASE-RELATED-RELATED"/>
    <property type="match status" value="1"/>
</dbReference>
<evidence type="ECO:0000259" key="3">
    <source>
        <dbReference type="PROSITE" id="PS51186"/>
    </source>
</evidence>
<evidence type="ECO:0000256" key="2">
    <source>
        <dbReference type="ARBA" id="ARBA00023315"/>
    </source>
</evidence>
<dbReference type="Proteomes" id="UP001551189">
    <property type="component" value="Unassembled WGS sequence"/>
</dbReference>
<dbReference type="EMBL" id="JBEYXT010000267">
    <property type="protein sequence ID" value="MEU6806094.1"/>
    <property type="molecule type" value="Genomic_DNA"/>
</dbReference>
<evidence type="ECO:0000313" key="4">
    <source>
        <dbReference type="EMBL" id="MEU6806094.1"/>
    </source>
</evidence>
<keyword evidence="1" id="KW-0808">Transferase</keyword>
<dbReference type="Gene3D" id="3.40.630.30">
    <property type="match status" value="1"/>
</dbReference>
<dbReference type="CDD" id="cd04301">
    <property type="entry name" value="NAT_SF"/>
    <property type="match status" value="1"/>
</dbReference>
<dbReference type="InterPro" id="IPR000182">
    <property type="entry name" value="GNAT_dom"/>
</dbReference>
<feature type="domain" description="N-acetyltransferase" evidence="3">
    <location>
        <begin position="26"/>
        <end position="165"/>
    </location>
</feature>
<accession>A0ABV3BA35</accession>
<dbReference type="Pfam" id="PF00583">
    <property type="entry name" value="Acetyltransf_1"/>
    <property type="match status" value="1"/>
</dbReference>
<dbReference type="InterPro" id="IPR050832">
    <property type="entry name" value="Bact_Acetyltransf"/>
</dbReference>
<protein>
    <submittedName>
        <fullName evidence="4">GNAT family N-acetyltransferase</fullName>
    </submittedName>
</protein>
<reference evidence="4 5" key="1">
    <citation type="submission" date="2024-06" db="EMBL/GenBank/DDBJ databases">
        <title>The Natural Products Discovery Center: Release of the First 8490 Sequenced Strains for Exploring Actinobacteria Biosynthetic Diversity.</title>
        <authorList>
            <person name="Kalkreuter E."/>
            <person name="Kautsar S.A."/>
            <person name="Yang D."/>
            <person name="Bader C.D."/>
            <person name="Teijaro C.N."/>
            <person name="Fluegel L."/>
            <person name="Davis C.M."/>
            <person name="Simpson J.R."/>
            <person name="Lauterbach L."/>
            <person name="Steele A.D."/>
            <person name="Gui C."/>
            <person name="Meng S."/>
            <person name="Li G."/>
            <person name="Viehrig K."/>
            <person name="Ye F."/>
            <person name="Su P."/>
            <person name="Kiefer A.F."/>
            <person name="Nichols A."/>
            <person name="Cepeda A.J."/>
            <person name="Yan W."/>
            <person name="Fan B."/>
            <person name="Jiang Y."/>
            <person name="Adhikari A."/>
            <person name="Zheng C.-J."/>
            <person name="Schuster L."/>
            <person name="Cowan T.M."/>
            <person name="Smanski M.J."/>
            <person name="Chevrette M.G."/>
            <person name="De Carvalho L.P.S."/>
            <person name="Shen B."/>
        </authorList>
    </citation>
    <scope>NUCLEOTIDE SEQUENCE [LARGE SCALE GENOMIC DNA]</scope>
    <source>
        <strain evidence="4 5">NPDC046851</strain>
    </source>
</reference>